<evidence type="ECO:0000313" key="4">
    <source>
        <dbReference type="EMBL" id="MBB5918074.1"/>
    </source>
</evidence>
<dbReference type="Pfam" id="PF03007">
    <property type="entry name" value="WS_DGAT_cat"/>
    <property type="match status" value="1"/>
</dbReference>
<evidence type="ECO:0000313" key="5">
    <source>
        <dbReference type="Proteomes" id="UP000540412"/>
    </source>
</evidence>
<sequence length="454" mass="49294">MHDSQLAANDACFYYLARSGRSTDWTMWWVFDGAAGTPPTAADLVAYLEERAEALQPLRRRVRDVPGGFGHPFWVVDDSPLDSHLTVHAEHLDWAGLLERMGDILAHPLDARINAWQLHVFADVSDSESHPVVVVMIHVSHALMAGPAMTALSETLFGPAAQPLRIDGLGPATPRPPVATTAIRGVLSTPWRLLRFWSGLRAENRRIARTGDDGGPSLTPRTATPFNRRIGPGRAVRTFTIDLPSVRTPGITVTATGLTAISQALQRYLDKRGDGCPEDLAAFVTIAVPDVPVMGVNQVGADVVDLHPGQDDPARRALAVDATLRLRRGSATSERELNRLHLVDRLPSRVYRTAYGTLRPPETALPAVAHTILTSIRCEPTVEWTLLDRPFRSAAMLPPVYPDIALAHSFVGVGDSFTVSVAADPEIVPDLDDYLDMLRESLEQSATTPGGTAV</sequence>
<dbReference type="UniPathway" id="UPA00282"/>
<evidence type="ECO:0000259" key="3">
    <source>
        <dbReference type="Pfam" id="PF06974"/>
    </source>
</evidence>
<dbReference type="Proteomes" id="UP000540412">
    <property type="component" value="Unassembled WGS sequence"/>
</dbReference>
<dbReference type="GO" id="GO:0004144">
    <property type="term" value="F:diacylglycerol O-acyltransferase activity"/>
    <property type="evidence" value="ECO:0007669"/>
    <property type="project" value="InterPro"/>
</dbReference>
<dbReference type="RefSeq" id="WP_040747556.1">
    <property type="nucleotide sequence ID" value="NZ_JACHIT010000002.1"/>
</dbReference>
<feature type="region of interest" description="Disordered" evidence="1">
    <location>
        <begin position="208"/>
        <end position="227"/>
    </location>
</feature>
<organism evidence="4 5">
    <name type="scientific">Nocardia transvalensis</name>
    <dbReference type="NCBI Taxonomy" id="37333"/>
    <lineage>
        <taxon>Bacteria</taxon>
        <taxon>Bacillati</taxon>
        <taxon>Actinomycetota</taxon>
        <taxon>Actinomycetes</taxon>
        <taxon>Mycobacteriales</taxon>
        <taxon>Nocardiaceae</taxon>
        <taxon>Nocardia</taxon>
    </lineage>
</organism>
<accession>A0A7W9PM07</accession>
<dbReference type="Pfam" id="PF06974">
    <property type="entry name" value="WS_DGAT_C"/>
    <property type="match status" value="1"/>
</dbReference>
<name>A0A7W9PM07_9NOCA</name>
<keyword evidence="5" id="KW-1185">Reference proteome</keyword>
<dbReference type="AlphaFoldDB" id="A0A7W9PM07"/>
<evidence type="ECO:0000259" key="2">
    <source>
        <dbReference type="Pfam" id="PF03007"/>
    </source>
</evidence>
<dbReference type="EMBL" id="JACHIT010000002">
    <property type="protein sequence ID" value="MBB5918074.1"/>
    <property type="molecule type" value="Genomic_DNA"/>
</dbReference>
<dbReference type="GO" id="GO:0019432">
    <property type="term" value="P:triglyceride biosynthetic process"/>
    <property type="evidence" value="ECO:0007669"/>
    <property type="project" value="UniProtKB-UniPathway"/>
</dbReference>
<comment type="caution">
    <text evidence="4">The sequence shown here is derived from an EMBL/GenBank/DDBJ whole genome shotgun (WGS) entry which is preliminary data.</text>
</comment>
<dbReference type="InterPro" id="IPR009721">
    <property type="entry name" value="O-acyltransferase_WSD1_C"/>
</dbReference>
<evidence type="ECO:0000256" key="1">
    <source>
        <dbReference type="SAM" id="MobiDB-lite"/>
    </source>
</evidence>
<dbReference type="InterPro" id="IPR004255">
    <property type="entry name" value="O-acyltransferase_WSD1_N"/>
</dbReference>
<proteinExistence type="predicted"/>
<evidence type="ECO:0008006" key="6">
    <source>
        <dbReference type="Google" id="ProtNLM"/>
    </source>
</evidence>
<protein>
    <recommendedName>
        <fullName evidence="6">Diacylglycerol O-acyltransferase</fullName>
    </recommendedName>
</protein>
<feature type="domain" description="O-acyltransferase WSD1 C-terminal" evidence="3">
    <location>
        <begin position="297"/>
        <end position="444"/>
    </location>
</feature>
<feature type="domain" description="O-acyltransferase WSD1-like N-terminal" evidence="2">
    <location>
        <begin position="6"/>
        <end position="248"/>
    </location>
</feature>
<gene>
    <name evidence="4" type="ORF">BJY24_006986</name>
</gene>
<reference evidence="4 5" key="1">
    <citation type="submission" date="2020-08" db="EMBL/GenBank/DDBJ databases">
        <title>Sequencing the genomes of 1000 actinobacteria strains.</title>
        <authorList>
            <person name="Klenk H.-P."/>
        </authorList>
    </citation>
    <scope>NUCLEOTIDE SEQUENCE [LARGE SCALE GENOMIC DNA]</scope>
    <source>
        <strain evidence="4 5">DSM 43582</strain>
    </source>
</reference>